<evidence type="ECO:0000313" key="2">
    <source>
        <dbReference type="EMBL" id="XBC49595.1"/>
    </source>
</evidence>
<dbReference type="PANTHER" id="PTHR38451">
    <property type="entry name" value="TRNA (ADENINE(22)-N(1))-METHYLTRANSFERASE"/>
    <property type="match status" value="1"/>
</dbReference>
<dbReference type="Gene3D" id="3.40.50.150">
    <property type="entry name" value="Vaccinia Virus protein VP39"/>
    <property type="match status" value="1"/>
</dbReference>
<gene>
    <name evidence="2" type="ORF">VUQ06_08945</name>
    <name evidence="1" type="ORF">VUQ08_00810</name>
</gene>
<dbReference type="RefSeq" id="WP_347300524.1">
    <property type="nucleotide sequence ID" value="NZ_CP142433.1"/>
</dbReference>
<proteinExistence type="predicted"/>
<dbReference type="InterPro" id="IPR006901">
    <property type="entry name" value="TrmK"/>
</dbReference>
<name>A0AB74TZX5_9LACT</name>
<evidence type="ECO:0000313" key="1">
    <source>
        <dbReference type="EMBL" id="XBC46186.1"/>
    </source>
</evidence>
<sequence>MKLSKRLWAVAQYVKKEARVADIGSDHAHLPIWLAREGNLAFAVAGEVVKGPYDNAVDEVKQADLSERIAVRLGDGLDVINRSDQIDTITICGMGGQLISDILQRGIASGRFKQTERLILQPNVGEAQLRAFLTSIHYEIVAEEILEDQEHIYEIIVAEPATEPVQLSIDEQVFGKFLMREKSAIFKKKWQAEHDKLDYILGQLDQARDDVTENVANIKEQQQHIKEMIQS</sequence>
<organism evidence="2">
    <name type="scientific">Dolosigranulum savutiense</name>
    <dbReference type="NCBI Taxonomy" id="3110288"/>
    <lineage>
        <taxon>Bacteria</taxon>
        <taxon>Bacillati</taxon>
        <taxon>Bacillota</taxon>
        <taxon>Bacilli</taxon>
        <taxon>Lactobacillales</taxon>
        <taxon>Carnobacteriaceae</taxon>
        <taxon>Dolosigranulum</taxon>
    </lineage>
</organism>
<reference evidence="2" key="1">
    <citation type="submission" date="2023-12" db="EMBL/GenBank/DDBJ databases">
        <title>Dolosigranulum savutii sp. nov. isolated from human upper respiratory samples collected in Botswana.</title>
        <authorList>
            <person name="Kelly M.S."/>
        </authorList>
    </citation>
    <scope>NUCLEOTIDE SEQUENCE</scope>
    <source>
        <strain evidence="2">MSK294</strain>
        <strain evidence="1">MSK433</strain>
    </source>
</reference>
<protein>
    <submittedName>
        <fullName evidence="2">tRNA (Adenine(22)-N(1))-methyltransferase TrmK</fullName>
    </submittedName>
</protein>
<dbReference type="EMBL" id="CP142435">
    <property type="protein sequence ID" value="XBC49595.1"/>
    <property type="molecule type" value="Genomic_DNA"/>
</dbReference>
<dbReference type="InterPro" id="IPR029063">
    <property type="entry name" value="SAM-dependent_MTases_sf"/>
</dbReference>
<dbReference type="Pfam" id="PF04816">
    <property type="entry name" value="TrmK"/>
    <property type="match status" value="1"/>
</dbReference>
<accession>A0AB74TZX5</accession>
<dbReference type="Gene3D" id="1.10.287.1890">
    <property type="match status" value="1"/>
</dbReference>
<dbReference type="KEGG" id="dst:VUQ06_08945"/>
<dbReference type="GO" id="GO:0160105">
    <property type="term" value="F:tRNA (adenine(22)-N1)-methyltransferase activity"/>
    <property type="evidence" value="ECO:0007669"/>
    <property type="project" value="InterPro"/>
</dbReference>
<dbReference type="PANTHER" id="PTHR38451:SF1">
    <property type="entry name" value="TRNA (ADENINE(22)-N(1))-METHYLTRANSFERASE"/>
    <property type="match status" value="1"/>
</dbReference>
<dbReference type="PIRSF" id="PIRSF018637">
    <property type="entry name" value="TrmK"/>
    <property type="match status" value="1"/>
</dbReference>
<dbReference type="AlphaFoldDB" id="A0AB74TZX5"/>
<dbReference type="SUPFAM" id="SSF53335">
    <property type="entry name" value="S-adenosyl-L-methionine-dependent methyltransferases"/>
    <property type="match status" value="1"/>
</dbReference>
<dbReference type="EMBL" id="CP142433">
    <property type="protein sequence ID" value="XBC46186.1"/>
    <property type="molecule type" value="Genomic_DNA"/>
</dbReference>